<evidence type="ECO:0000313" key="2">
    <source>
        <dbReference type="EMBL" id="PIS55762.1"/>
    </source>
</evidence>
<evidence type="ECO:0000313" key="1">
    <source>
        <dbReference type="EMBL" id="KAK8442020.1"/>
    </source>
</evidence>
<dbReference type="EMBL" id="PEKT03000001">
    <property type="protein sequence ID" value="KAK8442020.1"/>
    <property type="molecule type" value="Genomic_DNA"/>
</dbReference>
<reference evidence="2 3" key="1">
    <citation type="journal article" date="2017" name="Clin. Infect. Dis.">
        <title>Simultaneous emergence of multidrug-resistant Candida auris on 3 continents confirmed by whole-genome sequencing and epidemiological analyses.</title>
        <authorList>
            <person name="Lockhart S.R."/>
            <person name="Etienne K.A."/>
            <person name="Vallabhaneni S."/>
            <person name="Farooqi J."/>
            <person name="Chowdhary A."/>
            <person name="Govender N.P."/>
            <person name="Colombo A.L."/>
            <person name="Calvo B."/>
            <person name="Cuomo C.A."/>
            <person name="Desjardins C.A."/>
            <person name="Berkow E.L."/>
            <person name="Castanheira M."/>
            <person name="Magobo R.E."/>
            <person name="Jabeen K."/>
            <person name="Asghar R.J."/>
            <person name="Meis J.F."/>
            <person name="Jackson B."/>
            <person name="Chiller T."/>
            <person name="Litvintseva A.P."/>
        </authorList>
    </citation>
    <scope>NUCLEOTIDE SEQUENCE [LARGE SCALE GENOMIC DNA]</scope>
    <source>
        <strain evidence="2 3">B8441</strain>
    </source>
</reference>
<dbReference type="VEuPathDB" id="FungiDB:CJJ09_001615"/>
<dbReference type="Proteomes" id="UP000230249">
    <property type="component" value="Unassembled WGS sequence"/>
</dbReference>
<dbReference type="OrthoDB" id="4079690at2759"/>
<evidence type="ECO:0000313" key="3">
    <source>
        <dbReference type="Proteomes" id="UP000230249"/>
    </source>
</evidence>
<keyword evidence="3" id="KW-1185">Reference proteome</keyword>
<dbReference type="VEuPathDB" id="FungiDB:CJI96_0000325"/>
<dbReference type="OMA" id="VPKSEYI"/>
<gene>
    <name evidence="2" type="ORF">B9J08_001867</name>
    <name evidence="1" type="ORF">B9J08_00337</name>
</gene>
<dbReference type="VEuPathDB" id="FungiDB:B9J08_001867"/>
<comment type="caution">
    <text evidence="2">The sequence shown here is derived from an EMBL/GenBank/DDBJ whole genome shotgun (WGS) entry which is preliminary data.</text>
</comment>
<accession>A0A5Q7YAC6</accession>
<protein>
    <submittedName>
        <fullName evidence="2">Uncharacterized protein</fullName>
    </submittedName>
</protein>
<dbReference type="VEuPathDB" id="FungiDB:CJJ07_002362"/>
<proteinExistence type="predicted"/>
<reference evidence="1 3" key="3">
    <citation type="journal article" date="2018" name="Nat. Commun.">
        <title>Genomic insights into multidrug-resistance, mating and virulence in Candida auris and related emerging species.</title>
        <authorList>
            <person name="Munoz J.F."/>
            <person name="Gade L."/>
            <person name="Chow N.A."/>
            <person name="Loparev V.N."/>
            <person name="Juieng P."/>
            <person name="Berkow E.L."/>
            <person name="Farrer R.A."/>
            <person name="Litvintseva A.P."/>
            <person name="Cuomo C.A."/>
        </authorList>
    </citation>
    <scope>GENOME REANNOTATION</scope>
    <source>
        <strain evidence="1 3">B8441</strain>
    </source>
</reference>
<reference evidence="2" key="2">
    <citation type="submission" date="2017-11" db="EMBL/GenBank/DDBJ databases">
        <title>Candida auris genome assembly and annotation.</title>
        <authorList>
            <person name="Munoz J.F."/>
            <person name="Gade L.G."/>
            <person name="Chow N.A."/>
            <person name="Litvintseva A.P."/>
            <person name="Loparev V.N."/>
            <person name="Cuomo C.A."/>
        </authorList>
    </citation>
    <scope>NUCLEOTIDE SEQUENCE</scope>
    <source>
        <strain evidence="2">B8441</strain>
    </source>
</reference>
<accession>A0A2H0ZQD7</accession>
<dbReference type="VEuPathDB" id="FungiDB:CJI97_002528"/>
<name>A0A2H0ZQD7_CANAR</name>
<dbReference type="AlphaFoldDB" id="A0A2H0ZQD7"/>
<organism evidence="2">
    <name type="scientific">Candidozyma auris</name>
    <name type="common">Yeast</name>
    <name type="synonym">Candida auris</name>
    <dbReference type="NCBI Taxonomy" id="498019"/>
    <lineage>
        <taxon>Eukaryota</taxon>
        <taxon>Fungi</taxon>
        <taxon>Dikarya</taxon>
        <taxon>Ascomycota</taxon>
        <taxon>Saccharomycotina</taxon>
        <taxon>Pichiomycetes</taxon>
        <taxon>Metschnikowiaceae</taxon>
        <taxon>Candidozyma</taxon>
    </lineage>
</organism>
<sequence>MPPKSAQVPVTLLKFKRSRSTYCIPLVLTKKTLNQEHLITALTHAINSTGGLRVVDNMNSEEDGMPLPDEEGVEIAAEEISLALPKDRGDPHSNQWFPIADDKDLENLVFNDYDIIAFKSRDDSDFYIERSEYGDQEE</sequence>
<dbReference type="EMBL" id="PEKT02000004">
    <property type="protein sequence ID" value="PIS55762.1"/>
    <property type="molecule type" value="Genomic_DNA"/>
</dbReference>
<reference evidence="1" key="4">
    <citation type="submission" date="2024-03" db="EMBL/GenBank/DDBJ databases">
        <title>Improved genome assembly of Candida auris strain B8441 and annotation of B11205.</title>
        <authorList>
            <person name="Cauldron N.C."/>
            <person name="Shea T."/>
            <person name="Cuomo C.A."/>
        </authorList>
    </citation>
    <scope>NUCLEOTIDE SEQUENCE</scope>
    <source>
        <strain evidence="1">B8441</strain>
    </source>
</reference>